<dbReference type="AlphaFoldDB" id="A0A0F4ZCP2"/>
<dbReference type="Proteomes" id="UP000033483">
    <property type="component" value="Unassembled WGS sequence"/>
</dbReference>
<feature type="active site" description="Schiff-base intermediate with substrate" evidence="2">
    <location>
        <position position="172"/>
    </location>
</feature>
<dbReference type="InterPro" id="IPR013785">
    <property type="entry name" value="Aldolase_TIM"/>
</dbReference>
<sequence>MPLSLPCGVYAPTLTFFHPDESLDLPTTSAHAVRLARAGLAGLVVMGSNGEAIHLSSAEKLSVLSATRRALDAAGFAAVPVLFGASAGSVVQTVELCRKARQEGACGALVLPPSYYRGLMDAQAIAEYFTAVADEADFPIVVYNYPGAVAGIDLDSDALVALSAHKNIVGVKFTCGNTGKLTRVADVLQASTAGSAGSGFMAFGGMADFTVQTMVGGGSGIIAGGANVLPKLCVKVWDTYAAGDLAEAARLQKILSKADWVLTKTAIPGTKSAVQSYYGYGAGLLRRPLRKLSKEQAENVAQCIKEAMDLELSL</sequence>
<dbReference type="InterPro" id="IPR002220">
    <property type="entry name" value="DapA-like"/>
</dbReference>
<dbReference type="SUPFAM" id="SSF51569">
    <property type="entry name" value="Aldolase"/>
    <property type="match status" value="1"/>
</dbReference>
<proteinExistence type="inferred from homology"/>
<dbReference type="PRINTS" id="PR00146">
    <property type="entry name" value="DHPICSNTHASE"/>
</dbReference>
<comment type="caution">
    <text evidence="4">The sequence shown here is derived from an EMBL/GenBank/DDBJ whole genome shotgun (WGS) entry which is preliminary data.</text>
</comment>
<dbReference type="EMBL" id="LAEV01001332">
    <property type="protein sequence ID" value="KKA28364.1"/>
    <property type="molecule type" value="Genomic_DNA"/>
</dbReference>
<gene>
    <name evidence="4" type="ORF">TD95_000209</name>
</gene>
<dbReference type="PANTHER" id="PTHR12128:SF24">
    <property type="entry name" value="DIHYDRODIPICOLINATE SYNTHETASE FAMILY PROTEIN (AFU_ORTHOLOGUE AFUA_3G11920)"/>
    <property type="match status" value="1"/>
</dbReference>
<comment type="similarity">
    <text evidence="1">Belongs to the DapA family.</text>
</comment>
<dbReference type="PIRSF" id="PIRSF001365">
    <property type="entry name" value="DHDPS"/>
    <property type="match status" value="1"/>
</dbReference>
<protein>
    <submittedName>
        <fullName evidence="4">Uncharacterized protein</fullName>
    </submittedName>
</protein>
<dbReference type="SMART" id="SM01130">
    <property type="entry name" value="DHDPS"/>
    <property type="match status" value="1"/>
</dbReference>
<dbReference type="GO" id="GO:0008840">
    <property type="term" value="F:4-hydroxy-tetrahydrodipicolinate synthase activity"/>
    <property type="evidence" value="ECO:0007669"/>
    <property type="project" value="TreeGrafter"/>
</dbReference>
<evidence type="ECO:0000256" key="2">
    <source>
        <dbReference type="PIRSR" id="PIRSR001365-1"/>
    </source>
</evidence>
<dbReference type="Pfam" id="PF00701">
    <property type="entry name" value="DHDPS"/>
    <property type="match status" value="1"/>
</dbReference>
<keyword evidence="1" id="KW-0456">Lyase</keyword>
<accession>A0A0F4ZCP2</accession>
<organism evidence="4 5">
    <name type="scientific">Thielaviopsis punctulata</name>
    <dbReference type="NCBI Taxonomy" id="72032"/>
    <lineage>
        <taxon>Eukaryota</taxon>
        <taxon>Fungi</taxon>
        <taxon>Dikarya</taxon>
        <taxon>Ascomycota</taxon>
        <taxon>Pezizomycotina</taxon>
        <taxon>Sordariomycetes</taxon>
        <taxon>Hypocreomycetidae</taxon>
        <taxon>Microascales</taxon>
        <taxon>Ceratocystidaceae</taxon>
        <taxon>Thielaviopsis</taxon>
    </lineage>
</organism>
<name>A0A0F4ZCP2_9PEZI</name>
<keyword evidence="5" id="KW-1185">Reference proteome</keyword>
<dbReference type="PANTHER" id="PTHR12128">
    <property type="entry name" value="DIHYDRODIPICOLINATE SYNTHASE"/>
    <property type="match status" value="1"/>
</dbReference>
<feature type="active site" description="Proton donor/acceptor" evidence="2">
    <location>
        <position position="143"/>
    </location>
</feature>
<evidence type="ECO:0000256" key="3">
    <source>
        <dbReference type="PIRSR" id="PIRSR001365-2"/>
    </source>
</evidence>
<reference evidence="4 5" key="1">
    <citation type="submission" date="2015-03" db="EMBL/GenBank/DDBJ databases">
        <authorList>
            <person name="Radwan O."/>
            <person name="Al-Naeli F.A."/>
            <person name="Rendon G.A."/>
            <person name="Fields C."/>
        </authorList>
    </citation>
    <scope>NUCLEOTIDE SEQUENCE [LARGE SCALE GENOMIC DNA]</scope>
    <source>
        <strain evidence="4">CR-DP1</strain>
    </source>
</reference>
<dbReference type="OrthoDB" id="191315at2759"/>
<evidence type="ECO:0000313" key="4">
    <source>
        <dbReference type="EMBL" id="KKA28364.1"/>
    </source>
</evidence>
<dbReference type="CDD" id="cd00408">
    <property type="entry name" value="DHDPS-like"/>
    <property type="match status" value="1"/>
</dbReference>
<dbReference type="Gene3D" id="3.20.20.70">
    <property type="entry name" value="Aldolase class I"/>
    <property type="match status" value="1"/>
</dbReference>
<evidence type="ECO:0000256" key="1">
    <source>
        <dbReference type="PIRNR" id="PIRNR001365"/>
    </source>
</evidence>
<feature type="binding site" evidence="3">
    <location>
        <position position="222"/>
    </location>
    <ligand>
        <name>pyruvate</name>
        <dbReference type="ChEBI" id="CHEBI:15361"/>
    </ligand>
</feature>
<evidence type="ECO:0000313" key="5">
    <source>
        <dbReference type="Proteomes" id="UP000033483"/>
    </source>
</evidence>